<dbReference type="InterPro" id="IPR059123">
    <property type="entry name" value="StrF_dom"/>
</dbReference>
<dbReference type="Proteomes" id="UP000276437">
    <property type="component" value="Chromosome"/>
</dbReference>
<dbReference type="AlphaFoldDB" id="A0A348AGF6"/>
<evidence type="ECO:0000313" key="2">
    <source>
        <dbReference type="EMBL" id="BBB90154.1"/>
    </source>
</evidence>
<organism evidence="2 3">
    <name type="scientific">Methylomusa anaerophila</name>
    <dbReference type="NCBI Taxonomy" id="1930071"/>
    <lineage>
        <taxon>Bacteria</taxon>
        <taxon>Bacillati</taxon>
        <taxon>Bacillota</taxon>
        <taxon>Negativicutes</taxon>
        <taxon>Selenomonadales</taxon>
        <taxon>Sporomusaceae</taxon>
        <taxon>Methylomusa</taxon>
    </lineage>
</organism>
<sequence length="230" mass="26619">MIMNTKTEMNANKICFITCVNNDDFYRECLLYINNLEVPAGYNVETLAMKDSLSMTSAFNKTIRQTDAKYKVYLHQDVYIINKYFIRAILNVFSNPQVGMIGVAGCAKIPASGIWWESGCNYGKVYDSHTGTMELLSFQEIGHEYKEVQGIDGLIMITQYDLPWREDIFTGWHFYDVSQCLEFIRAGYKVVIPQQHEPWCIHDCGIVNISNGYDDYRKVFLNEYFGNLIH</sequence>
<feature type="domain" description="Streptomycin biosynthesis protein StrF" evidence="1">
    <location>
        <begin position="15"/>
        <end position="224"/>
    </location>
</feature>
<dbReference type="InterPro" id="IPR029044">
    <property type="entry name" value="Nucleotide-diphossugar_trans"/>
</dbReference>
<protein>
    <recommendedName>
        <fullName evidence="1">Streptomycin biosynthesis protein StrF domain-containing protein</fullName>
    </recommendedName>
</protein>
<dbReference type="Gene3D" id="3.90.550.10">
    <property type="entry name" value="Spore Coat Polysaccharide Biosynthesis Protein SpsA, Chain A"/>
    <property type="match status" value="1"/>
</dbReference>
<dbReference type="Pfam" id="PF13712">
    <property type="entry name" value="Glyco_tranf_2_5"/>
    <property type="match status" value="1"/>
</dbReference>
<evidence type="ECO:0000259" key="1">
    <source>
        <dbReference type="Pfam" id="PF13712"/>
    </source>
</evidence>
<keyword evidence="3" id="KW-1185">Reference proteome</keyword>
<dbReference type="KEGG" id="mana:MAMMFC1_00802"/>
<accession>A0A348AGF6</accession>
<gene>
    <name evidence="2" type="ORF">MAMMFC1_00802</name>
</gene>
<dbReference type="EMBL" id="AP018449">
    <property type="protein sequence ID" value="BBB90154.1"/>
    <property type="molecule type" value="Genomic_DNA"/>
</dbReference>
<reference evidence="2 3" key="1">
    <citation type="journal article" date="2018" name="Int. J. Syst. Evol. Microbiol.">
        <title>Methylomusa anaerophila gen. nov., sp. nov., an anaerobic methanol-utilizing bacterium isolated from a microbial fuel cell.</title>
        <authorList>
            <person name="Amano N."/>
            <person name="Yamamuro A."/>
            <person name="Miyahara M."/>
            <person name="Kouzuma A."/>
            <person name="Abe T."/>
            <person name="Watanabe K."/>
        </authorList>
    </citation>
    <scope>NUCLEOTIDE SEQUENCE [LARGE SCALE GENOMIC DNA]</scope>
    <source>
        <strain evidence="2 3">MMFC1</strain>
    </source>
</reference>
<evidence type="ECO:0000313" key="3">
    <source>
        <dbReference type="Proteomes" id="UP000276437"/>
    </source>
</evidence>
<name>A0A348AGF6_9FIRM</name>
<dbReference type="SUPFAM" id="SSF53448">
    <property type="entry name" value="Nucleotide-diphospho-sugar transferases"/>
    <property type="match status" value="1"/>
</dbReference>
<proteinExistence type="predicted"/>